<protein>
    <recommendedName>
        <fullName evidence="3">Flagellar protein FliS</fullName>
    </recommendedName>
</protein>
<dbReference type="SUPFAM" id="SSF101116">
    <property type="entry name" value="Flagellar export chaperone FliS"/>
    <property type="match status" value="1"/>
</dbReference>
<evidence type="ECO:0008006" key="3">
    <source>
        <dbReference type="Google" id="ProtNLM"/>
    </source>
</evidence>
<dbReference type="InterPro" id="IPR003713">
    <property type="entry name" value="FliS"/>
</dbReference>
<organism evidence="1 2">
    <name type="scientific">Chitinivibrio alkaliphilus ACht1</name>
    <dbReference type="NCBI Taxonomy" id="1313304"/>
    <lineage>
        <taxon>Bacteria</taxon>
        <taxon>Pseudomonadati</taxon>
        <taxon>Fibrobacterota</taxon>
        <taxon>Chitinivibrionia</taxon>
        <taxon>Chitinivibrionales</taxon>
        <taxon>Chitinivibrionaceae</taxon>
        <taxon>Chitinivibrio</taxon>
    </lineage>
</organism>
<dbReference type="AlphaFoldDB" id="U7D629"/>
<keyword evidence="2" id="KW-1185">Reference proteome</keyword>
<gene>
    <name evidence="1" type="ORF">CALK_1191</name>
</gene>
<dbReference type="InterPro" id="IPR036584">
    <property type="entry name" value="FliS_sf"/>
</dbReference>
<accession>U7D629</accession>
<proteinExistence type="predicted"/>
<evidence type="ECO:0000313" key="1">
    <source>
        <dbReference type="EMBL" id="ERP31969.1"/>
    </source>
</evidence>
<reference evidence="1 2" key="1">
    <citation type="journal article" date="2013" name="Environ. Microbiol.">
        <title>Genome analysis of Chitinivibrio alkaliphilus gen. nov., sp. nov., a novel extremely haloalkaliphilic anaerobic chitinolytic bacterium from the candidate phylum Termite Group 3.</title>
        <authorList>
            <person name="Sorokin D.Y."/>
            <person name="Gumerov V.M."/>
            <person name="Rakitin A.L."/>
            <person name="Beletsky A.V."/>
            <person name="Damste J.S."/>
            <person name="Muyzer G."/>
            <person name="Mardanov A.V."/>
            <person name="Ravin N.V."/>
        </authorList>
    </citation>
    <scope>NUCLEOTIDE SEQUENCE [LARGE SCALE GENOMIC DNA]</scope>
    <source>
        <strain evidence="1 2">ACht1</strain>
    </source>
</reference>
<comment type="caution">
    <text evidence="1">The sequence shown here is derived from an EMBL/GenBank/DDBJ whole genome shotgun (WGS) entry which is preliminary data.</text>
</comment>
<dbReference type="Proteomes" id="UP000017148">
    <property type="component" value="Unassembled WGS sequence"/>
</dbReference>
<name>U7D629_9BACT</name>
<dbReference type="RefSeq" id="WP_022636670.1">
    <property type="nucleotide sequence ID" value="NZ_ASJR01000008.1"/>
</dbReference>
<sequence length="119" mass="14120">MKRTKKQIAEYYRNMTIETASKRKQLVLLHEKLGKLIRRAVRAEKKGRILRLELTQGQNIISQLQIALREDAREAAESLFLLYDYIYTKLESQSPDDWHQALEITDTLTETFQELLKRK</sequence>
<dbReference type="EMBL" id="ASJR01000008">
    <property type="protein sequence ID" value="ERP31969.1"/>
    <property type="molecule type" value="Genomic_DNA"/>
</dbReference>
<dbReference type="STRING" id="1313304.CALK_1191"/>
<dbReference type="Gene3D" id="1.20.120.340">
    <property type="entry name" value="Flagellar protein FliS"/>
    <property type="match status" value="1"/>
</dbReference>
<dbReference type="Pfam" id="PF02561">
    <property type="entry name" value="FliS"/>
    <property type="match status" value="1"/>
</dbReference>
<dbReference type="GO" id="GO:0044780">
    <property type="term" value="P:bacterial-type flagellum assembly"/>
    <property type="evidence" value="ECO:0007669"/>
    <property type="project" value="InterPro"/>
</dbReference>
<evidence type="ECO:0000313" key="2">
    <source>
        <dbReference type="Proteomes" id="UP000017148"/>
    </source>
</evidence>